<dbReference type="NCBIfam" id="NF003802">
    <property type="entry name" value="PRK05388.1"/>
    <property type="match status" value="1"/>
</dbReference>
<comment type="pathway">
    <text evidence="9">Amino-acid biosynthesis; L-arginine biosynthesis; N(2)-acetyl-L-ornithine from L-glutamate: step 1/4.</text>
</comment>
<keyword evidence="7 9" id="KW-0012">Acyltransferase</keyword>
<comment type="subunit">
    <text evidence="2 9">Heterotetramer of two alpha and two beta chains.</text>
</comment>
<dbReference type="Gene3D" id="3.60.70.12">
    <property type="entry name" value="L-amino peptidase D-ALA esterase/amidase"/>
    <property type="match status" value="1"/>
</dbReference>
<dbReference type="InterPro" id="IPR042195">
    <property type="entry name" value="ArgJ_beta_C"/>
</dbReference>
<dbReference type="SUPFAM" id="SSF56266">
    <property type="entry name" value="DmpA/ArgJ-like"/>
    <property type="match status" value="1"/>
</dbReference>
<dbReference type="NCBIfam" id="TIGR00120">
    <property type="entry name" value="ArgJ"/>
    <property type="match status" value="1"/>
</dbReference>
<dbReference type="InterPro" id="IPR002813">
    <property type="entry name" value="Arg_biosynth_ArgJ"/>
</dbReference>
<keyword evidence="11" id="KW-1185">Reference proteome</keyword>
<proteinExistence type="inferred from homology"/>
<feature type="site" description="Involved in the stabilization of negative charge on the oxyanion by the formation of the oxyanion hole" evidence="9">
    <location>
        <position position="120"/>
    </location>
</feature>
<protein>
    <recommendedName>
        <fullName evidence="9">Arginine biosynthesis bifunctional protein ArgJ</fullName>
    </recommendedName>
    <domain>
        <recommendedName>
            <fullName evidence="9">Glutamate N-acetyltransferase</fullName>
            <ecNumber evidence="9">2.3.1.35</ecNumber>
        </recommendedName>
        <alternativeName>
            <fullName evidence="9">Ornithine acetyltransferase</fullName>
            <shortName evidence="9">OATase</shortName>
        </alternativeName>
        <alternativeName>
            <fullName evidence="9">Ornithine transacetylase</fullName>
        </alternativeName>
    </domain>
    <domain>
        <recommendedName>
            <fullName evidence="9">Amino-acid acetyltransferase</fullName>
            <ecNumber evidence="9">2.3.1.1</ecNumber>
        </recommendedName>
        <alternativeName>
            <fullName evidence="9">N-acetylglutamate synthase</fullName>
            <shortName evidence="9">AGSase</shortName>
        </alternativeName>
    </domain>
    <component>
        <recommendedName>
            <fullName evidence="9">Arginine biosynthesis bifunctional protein ArgJ alpha chain</fullName>
        </recommendedName>
    </component>
    <component>
        <recommendedName>
            <fullName evidence="9">Arginine biosynthesis bifunctional protein ArgJ beta chain</fullName>
        </recommendedName>
    </component>
</protein>
<dbReference type="GO" id="GO:0004042">
    <property type="term" value="F:L-glutamate N-acetyltransferase activity"/>
    <property type="evidence" value="ECO:0007669"/>
    <property type="project" value="UniProtKB-UniRule"/>
</dbReference>
<comment type="caution">
    <text evidence="10">The sequence shown here is derived from an EMBL/GenBank/DDBJ whole genome shotgun (WGS) entry which is preliminary data.</text>
</comment>
<dbReference type="EC" id="2.3.1.35" evidence="9"/>
<dbReference type="PANTHER" id="PTHR23100">
    <property type="entry name" value="ARGININE BIOSYNTHESIS BIFUNCTIONAL PROTEIN ARGJ"/>
    <property type="match status" value="1"/>
</dbReference>
<dbReference type="Pfam" id="PF01960">
    <property type="entry name" value="ArgJ"/>
    <property type="match status" value="1"/>
</dbReference>
<dbReference type="FunFam" id="3.10.20.340:FF:000001">
    <property type="entry name" value="Arginine biosynthesis bifunctional protein ArgJ, chloroplastic"/>
    <property type="match status" value="1"/>
</dbReference>
<dbReference type="PANTHER" id="PTHR23100:SF0">
    <property type="entry name" value="ARGININE BIOSYNTHESIS BIFUNCTIONAL PROTEIN ARGJ, MITOCHONDRIAL"/>
    <property type="match status" value="1"/>
</dbReference>
<feature type="site" description="Involved in the stabilization of negative charge on the oxyanion by the formation of the oxyanion hole" evidence="9">
    <location>
        <position position="119"/>
    </location>
</feature>
<dbReference type="FunFam" id="3.60.70.12:FF:000001">
    <property type="entry name" value="Arginine biosynthesis bifunctional protein ArgJ, chloroplastic"/>
    <property type="match status" value="1"/>
</dbReference>
<dbReference type="GO" id="GO:0006592">
    <property type="term" value="P:ornithine biosynthetic process"/>
    <property type="evidence" value="ECO:0007669"/>
    <property type="project" value="TreeGrafter"/>
</dbReference>
<dbReference type="InterPro" id="IPR016117">
    <property type="entry name" value="ArgJ-like_dom_sf"/>
</dbReference>
<feature type="binding site" evidence="9">
    <location>
        <position position="182"/>
    </location>
    <ligand>
        <name>substrate</name>
    </ligand>
</feature>
<feature type="binding site" evidence="9">
    <location>
        <position position="156"/>
    </location>
    <ligand>
        <name>substrate</name>
    </ligand>
</feature>
<dbReference type="AlphaFoldDB" id="A0A7Y9LJM8"/>
<keyword evidence="4 9" id="KW-0028">Amino-acid biosynthesis</keyword>
<comment type="similarity">
    <text evidence="1 9">Belongs to the ArgJ family.</text>
</comment>
<dbReference type="EC" id="2.3.1.1" evidence="9"/>
<dbReference type="RefSeq" id="WP_179584683.1">
    <property type="nucleotide sequence ID" value="NZ_JACBYR010000001.1"/>
</dbReference>
<comment type="catalytic activity">
    <reaction evidence="8 9">
        <text>N(2)-acetyl-L-ornithine + L-glutamate = N-acetyl-L-glutamate + L-ornithine</text>
        <dbReference type="Rhea" id="RHEA:15349"/>
        <dbReference type="ChEBI" id="CHEBI:29985"/>
        <dbReference type="ChEBI" id="CHEBI:44337"/>
        <dbReference type="ChEBI" id="CHEBI:46911"/>
        <dbReference type="ChEBI" id="CHEBI:57805"/>
        <dbReference type="EC" id="2.3.1.35"/>
    </reaction>
</comment>
<evidence type="ECO:0000256" key="1">
    <source>
        <dbReference type="ARBA" id="ARBA00006774"/>
    </source>
</evidence>
<keyword evidence="6 9" id="KW-0068">Autocatalytic cleavage</keyword>
<organism evidence="10 11">
    <name type="scientific">Pigmentiphaga litoralis</name>
    <dbReference type="NCBI Taxonomy" id="516702"/>
    <lineage>
        <taxon>Bacteria</taxon>
        <taxon>Pseudomonadati</taxon>
        <taxon>Pseudomonadota</taxon>
        <taxon>Betaproteobacteria</taxon>
        <taxon>Burkholderiales</taxon>
        <taxon>Alcaligenaceae</taxon>
        <taxon>Pigmentiphaga</taxon>
    </lineage>
</organism>
<accession>A0A7Y9LJM8</accession>
<comment type="function">
    <text evidence="9">Catalyzes two activities which are involved in the cyclic version of arginine biosynthesis: the synthesis of N-acetylglutamate from glutamate and acetyl-CoA as the acetyl donor, and of ornithine by transacetylation between N(2)-acetylornithine and glutamate.</text>
</comment>
<evidence type="ECO:0000313" key="11">
    <source>
        <dbReference type="Proteomes" id="UP000542125"/>
    </source>
</evidence>
<dbReference type="CDD" id="cd02152">
    <property type="entry name" value="OAT"/>
    <property type="match status" value="1"/>
</dbReference>
<keyword evidence="5 9" id="KW-0808">Transferase</keyword>
<dbReference type="EMBL" id="JACBYR010000001">
    <property type="protein sequence ID" value="NYE82124.1"/>
    <property type="molecule type" value="Genomic_DNA"/>
</dbReference>
<evidence type="ECO:0000256" key="5">
    <source>
        <dbReference type="ARBA" id="ARBA00022679"/>
    </source>
</evidence>
<reference evidence="10 11" key="1">
    <citation type="submission" date="2020-07" db="EMBL/GenBank/DDBJ databases">
        <title>Genomic Encyclopedia of Type Strains, Phase IV (KMG-V): Genome sequencing to study the core and pangenomes of soil and plant-associated prokaryotes.</title>
        <authorList>
            <person name="Whitman W."/>
        </authorList>
    </citation>
    <scope>NUCLEOTIDE SEQUENCE [LARGE SCALE GENOMIC DNA]</scope>
    <source>
        <strain evidence="10 11">SAS40</strain>
    </source>
</reference>
<evidence type="ECO:0000256" key="2">
    <source>
        <dbReference type="ARBA" id="ARBA00011475"/>
    </source>
</evidence>
<comment type="subcellular location">
    <subcellularLocation>
        <location evidence="9">Cytoplasm</location>
    </subcellularLocation>
</comment>
<evidence type="ECO:0000256" key="8">
    <source>
        <dbReference type="ARBA" id="ARBA00049439"/>
    </source>
</evidence>
<feature type="binding site" evidence="9">
    <location>
        <position position="279"/>
    </location>
    <ligand>
        <name>substrate</name>
    </ligand>
</feature>
<keyword evidence="9" id="KW-0511">Multifunctional enzyme</keyword>
<evidence type="ECO:0000256" key="4">
    <source>
        <dbReference type="ARBA" id="ARBA00022605"/>
    </source>
</evidence>
<keyword evidence="9" id="KW-0963">Cytoplasm</keyword>
<feature type="binding site" evidence="9">
    <location>
        <position position="408"/>
    </location>
    <ligand>
        <name>substrate</name>
    </ligand>
</feature>
<dbReference type="HAMAP" id="MF_01106">
    <property type="entry name" value="ArgJ"/>
    <property type="match status" value="1"/>
</dbReference>
<feature type="binding site" evidence="9">
    <location>
        <position position="193"/>
    </location>
    <ligand>
        <name>substrate</name>
    </ligand>
</feature>
<dbReference type="UniPathway" id="UPA00068">
    <property type="reaction ID" value="UER00106"/>
</dbReference>
<feature type="chain" id="PRO_5031663959" description="Arginine biosynthesis bifunctional protein ArgJ alpha chain" evidence="9">
    <location>
        <begin position="1"/>
        <end position="192"/>
    </location>
</feature>
<evidence type="ECO:0000256" key="7">
    <source>
        <dbReference type="ARBA" id="ARBA00023315"/>
    </source>
</evidence>
<evidence type="ECO:0000256" key="3">
    <source>
        <dbReference type="ARBA" id="ARBA00022571"/>
    </source>
</evidence>
<sequence length="408" mass="42779">MAVNLNIPAQDTILPVDGIEIGVTEAGVRKANRRDLTVFRFAEGTSVAGVFTRNRFCAAPVLVCQDHLGKGTAIRAMVINTGNANAGTGESGLAAARATCDALAGLLGVASDQILPFSTGVILEPLPVDRIVAGLPAAIKALGPNNWFDAAHGIMTTDTLPKIVSRKVSIGGKTVTLTGISKGAGMIRPNMATMLGFLGTDAGIDQSLLTQVARDVADVSFNRITVDGDTSTNDSFIIAATGKSGVMVTSAEEPQYAELRDALKAVATELAQLIVRDAEGATKFMTIKVEGAGTQDEALKVAYAVAHSPLVKTAFYASDPNLGRILAAIGYAGIDDLDVSGVNLWLDDVHVAVNGGRNPDYQEADGQRVMKQAEILVRIGLGRGNVTETVYTCDFSHEYVTINADYRS</sequence>
<evidence type="ECO:0000256" key="9">
    <source>
        <dbReference type="HAMAP-Rule" id="MF_01106"/>
    </source>
</evidence>
<dbReference type="Proteomes" id="UP000542125">
    <property type="component" value="Unassembled WGS sequence"/>
</dbReference>
<dbReference type="GO" id="GO:0005737">
    <property type="term" value="C:cytoplasm"/>
    <property type="evidence" value="ECO:0007669"/>
    <property type="project" value="UniProtKB-SubCell"/>
</dbReference>
<feature type="site" description="Cleavage; by autolysis" evidence="9">
    <location>
        <begin position="192"/>
        <end position="193"/>
    </location>
</feature>
<feature type="binding site" evidence="9">
    <location>
        <position position="403"/>
    </location>
    <ligand>
        <name>substrate</name>
    </ligand>
</feature>
<dbReference type="Gene3D" id="3.30.2330.10">
    <property type="entry name" value="arginine biosynthesis bifunctional protein suprefamily"/>
    <property type="match status" value="1"/>
</dbReference>
<keyword evidence="3 9" id="KW-0055">Arginine biosynthesis</keyword>
<dbReference type="Gene3D" id="3.10.20.340">
    <property type="entry name" value="ArgJ beta chain, C-terminal domain"/>
    <property type="match status" value="1"/>
</dbReference>
<dbReference type="GO" id="GO:0004358">
    <property type="term" value="F:L-glutamate N-acetyltransferase activity, acting on acetyl-L-ornithine as donor"/>
    <property type="evidence" value="ECO:0007669"/>
    <property type="project" value="UniProtKB-UniRule"/>
</dbReference>
<comment type="catalytic activity">
    <reaction evidence="9">
        <text>L-glutamate + acetyl-CoA = N-acetyl-L-glutamate + CoA + H(+)</text>
        <dbReference type="Rhea" id="RHEA:24292"/>
        <dbReference type="ChEBI" id="CHEBI:15378"/>
        <dbReference type="ChEBI" id="CHEBI:29985"/>
        <dbReference type="ChEBI" id="CHEBI:44337"/>
        <dbReference type="ChEBI" id="CHEBI:57287"/>
        <dbReference type="ChEBI" id="CHEBI:57288"/>
        <dbReference type="EC" id="2.3.1.1"/>
    </reaction>
</comment>
<feature type="active site" description="Nucleophile" evidence="9">
    <location>
        <position position="193"/>
    </location>
</feature>
<name>A0A7Y9LJM8_9BURK</name>
<evidence type="ECO:0000313" key="10">
    <source>
        <dbReference type="EMBL" id="NYE82124.1"/>
    </source>
</evidence>
<feature type="chain" id="PRO_5031663960" description="Arginine biosynthesis bifunctional protein ArgJ beta chain" evidence="9">
    <location>
        <begin position="193"/>
        <end position="408"/>
    </location>
</feature>
<evidence type="ECO:0000256" key="6">
    <source>
        <dbReference type="ARBA" id="ARBA00022813"/>
    </source>
</evidence>
<gene>
    <name evidence="9" type="primary">argJ</name>
    <name evidence="10" type="ORF">FHW18_001395</name>
</gene>
<comment type="pathway">
    <text evidence="9">Amino-acid biosynthesis; L-arginine biosynthesis; L-ornithine and N-acetyl-L-glutamate from L-glutamate and N(2)-acetyl-L-ornithine (cyclic): step 1/1.</text>
</comment>
<dbReference type="GO" id="GO:0006526">
    <property type="term" value="P:L-arginine biosynthetic process"/>
    <property type="evidence" value="ECO:0007669"/>
    <property type="project" value="UniProtKB-UniRule"/>
</dbReference>